<organism evidence="2 3">
    <name type="scientific">Tolypocladium paradoxum</name>
    <dbReference type="NCBI Taxonomy" id="94208"/>
    <lineage>
        <taxon>Eukaryota</taxon>
        <taxon>Fungi</taxon>
        <taxon>Dikarya</taxon>
        <taxon>Ascomycota</taxon>
        <taxon>Pezizomycotina</taxon>
        <taxon>Sordariomycetes</taxon>
        <taxon>Hypocreomycetidae</taxon>
        <taxon>Hypocreales</taxon>
        <taxon>Ophiocordycipitaceae</taxon>
        <taxon>Tolypocladium</taxon>
    </lineage>
</organism>
<comment type="caution">
    <text evidence="2">The sequence shown here is derived from an EMBL/GenBank/DDBJ whole genome shotgun (WGS) entry which is preliminary data.</text>
</comment>
<feature type="region of interest" description="Disordered" evidence="1">
    <location>
        <begin position="32"/>
        <end position="63"/>
    </location>
</feature>
<accession>A0A2S4L3D3</accession>
<sequence>MATGFTITGVSFIDGLGGTPPPSWAADEEGRLRISPSTHESCSTTTSRRKKALDGSTAFESRR</sequence>
<evidence type="ECO:0000256" key="1">
    <source>
        <dbReference type="SAM" id="MobiDB-lite"/>
    </source>
</evidence>
<gene>
    <name evidence="2" type="ORF">TPAR_02851</name>
</gene>
<dbReference type="Proteomes" id="UP000237481">
    <property type="component" value="Unassembled WGS sequence"/>
</dbReference>
<evidence type="ECO:0000313" key="2">
    <source>
        <dbReference type="EMBL" id="POR36949.1"/>
    </source>
</evidence>
<dbReference type="STRING" id="94208.A0A2S4L3D3"/>
<keyword evidence="3" id="KW-1185">Reference proteome</keyword>
<protein>
    <submittedName>
        <fullName evidence="2">Uncharacterized protein</fullName>
    </submittedName>
</protein>
<name>A0A2S4L3D3_9HYPO</name>
<dbReference type="OrthoDB" id="408373at2759"/>
<proteinExistence type="predicted"/>
<dbReference type="EMBL" id="PKSG01000290">
    <property type="protein sequence ID" value="POR36949.1"/>
    <property type="molecule type" value="Genomic_DNA"/>
</dbReference>
<reference evidence="2 3" key="1">
    <citation type="submission" date="2018-01" db="EMBL/GenBank/DDBJ databases">
        <title>Harnessing the power of phylogenomics to disentangle the directionality and signatures of interkingdom host jumping in the parasitic fungal genus Tolypocladium.</title>
        <authorList>
            <person name="Quandt C.A."/>
            <person name="Patterson W."/>
            <person name="Spatafora J.W."/>
        </authorList>
    </citation>
    <scope>NUCLEOTIDE SEQUENCE [LARGE SCALE GENOMIC DNA]</scope>
    <source>
        <strain evidence="2 3">NRBC 100945</strain>
    </source>
</reference>
<feature type="compositionally biased region" description="Polar residues" evidence="1">
    <location>
        <begin position="35"/>
        <end position="46"/>
    </location>
</feature>
<evidence type="ECO:0000313" key="3">
    <source>
        <dbReference type="Proteomes" id="UP000237481"/>
    </source>
</evidence>
<dbReference type="AlphaFoldDB" id="A0A2S4L3D3"/>